<evidence type="ECO:0000256" key="1">
    <source>
        <dbReference type="ARBA" id="ARBA00007557"/>
    </source>
</evidence>
<evidence type="ECO:0000256" key="3">
    <source>
        <dbReference type="ARBA" id="ARBA00022982"/>
    </source>
</evidence>
<evidence type="ECO:0000313" key="7">
    <source>
        <dbReference type="EMBL" id="PAS93547.1"/>
    </source>
</evidence>
<keyword evidence="9" id="KW-1185">Reference proteome</keyword>
<keyword evidence="2" id="KW-0813">Transport</keyword>
<dbReference type="OrthoDB" id="9781325at2"/>
<evidence type="ECO:0000313" key="9">
    <source>
        <dbReference type="Proteomes" id="UP000623509"/>
    </source>
</evidence>
<evidence type="ECO:0000313" key="8">
    <source>
        <dbReference type="Proteomes" id="UP000216107"/>
    </source>
</evidence>
<evidence type="ECO:0000256" key="2">
    <source>
        <dbReference type="ARBA" id="ARBA00022448"/>
    </source>
</evidence>
<dbReference type="AlphaFoldDB" id="A0A272ETY3"/>
<dbReference type="SMART" id="SM00893">
    <property type="entry name" value="ETF"/>
    <property type="match status" value="1"/>
</dbReference>
<comment type="similarity">
    <text evidence="1">Belongs to the ETF beta-subunit/FixA family.</text>
</comment>
<dbReference type="InterPro" id="IPR014729">
    <property type="entry name" value="Rossmann-like_a/b/a_fold"/>
</dbReference>
<sequence length="248" mass="26231">MRVMVAFGPTSGGPLLSGDEDGNATPDGLRMPVNPCDEVALEQALRWRETGLAREILAVSCGSVASQDQLRTALAMGADRALLVAAGAALEPLLMAKLLKAVAQRENVSLVLLGARASDGEARQIPQMLAAMLGWPQATDASGLRLEAPGVCVRRELDHSHEWLGLTLPAVVGVDPMLVRPRSADLCSGKPIIFESAEALAADLSPRLLRLALAKAPQRKPGARVDSARTLVDRLQAEGLLSVQEDTR</sequence>
<protein>
    <recommendedName>
        <fullName evidence="5">Electron transfer flavoprotein alpha/beta-subunit N-terminal domain-containing protein</fullName>
    </recommendedName>
</protein>
<dbReference type="GO" id="GO:0009055">
    <property type="term" value="F:electron transfer activity"/>
    <property type="evidence" value="ECO:0007669"/>
    <property type="project" value="InterPro"/>
</dbReference>
<name>A0A272ETY3_9RHOO</name>
<evidence type="ECO:0000313" key="6">
    <source>
        <dbReference type="EMBL" id="KAF7599675.1"/>
    </source>
</evidence>
<dbReference type="InterPro" id="IPR012255">
    <property type="entry name" value="ETF_b"/>
</dbReference>
<feature type="region of interest" description="Disordered" evidence="4">
    <location>
        <begin position="1"/>
        <end position="30"/>
    </location>
</feature>
<dbReference type="Gene3D" id="3.40.50.620">
    <property type="entry name" value="HUPs"/>
    <property type="match status" value="1"/>
</dbReference>
<reference evidence="7 8" key="2">
    <citation type="submission" date="2017-07" db="EMBL/GenBank/DDBJ databases">
        <title>Candidatus Dactylopiibacterium carminicum, a nitrogen-fixing symbiont of the cochineal insect Dactylopius coccus and Dactylopius opuntiae (Hemiptera: Coccoidea: Dactylopiidae).</title>
        <authorList>
            <person name="Vera A."/>
        </authorList>
    </citation>
    <scope>NUCLEOTIDE SEQUENCE [LARGE SCALE GENOMIC DNA]</scope>
    <source>
        <strain evidence="7 8">NFDCM</strain>
    </source>
</reference>
<dbReference type="PANTHER" id="PTHR21294">
    <property type="entry name" value="ELECTRON TRANSFER FLAVOPROTEIN BETA-SUBUNIT"/>
    <property type="match status" value="1"/>
</dbReference>
<dbReference type="Proteomes" id="UP000216107">
    <property type="component" value="Unassembled WGS sequence"/>
</dbReference>
<evidence type="ECO:0000256" key="4">
    <source>
        <dbReference type="SAM" id="MobiDB-lite"/>
    </source>
</evidence>
<dbReference type="Pfam" id="PF01012">
    <property type="entry name" value="ETF"/>
    <property type="match status" value="1"/>
</dbReference>
<gene>
    <name evidence="6" type="ORF">BGI27_06815</name>
    <name evidence="7" type="ORF">CGU29_07010</name>
</gene>
<comment type="caution">
    <text evidence="7">The sequence shown here is derived from an EMBL/GenBank/DDBJ whole genome shotgun (WGS) entry which is preliminary data.</text>
</comment>
<dbReference type="EMBL" id="NMRN01000015">
    <property type="protein sequence ID" value="PAS93547.1"/>
    <property type="molecule type" value="Genomic_DNA"/>
</dbReference>
<dbReference type="RefSeq" id="WP_095524152.1">
    <property type="nucleotide sequence ID" value="NZ_MDUX01000016.1"/>
</dbReference>
<dbReference type="InterPro" id="IPR014730">
    <property type="entry name" value="ETF_a/b_N"/>
</dbReference>
<dbReference type="SUPFAM" id="SSF52402">
    <property type="entry name" value="Adenine nucleotide alpha hydrolases-like"/>
    <property type="match status" value="1"/>
</dbReference>
<dbReference type="PIRSF" id="PIRSF000090">
    <property type="entry name" value="Beta-ETF"/>
    <property type="match status" value="1"/>
</dbReference>
<evidence type="ECO:0000259" key="5">
    <source>
        <dbReference type="SMART" id="SM00893"/>
    </source>
</evidence>
<organism evidence="7 8">
    <name type="scientific">Candidatus Dactylopiibacterium carminicum</name>
    <dbReference type="NCBI Taxonomy" id="857335"/>
    <lineage>
        <taxon>Bacteria</taxon>
        <taxon>Pseudomonadati</taxon>
        <taxon>Pseudomonadota</taxon>
        <taxon>Betaproteobacteria</taxon>
        <taxon>Rhodocyclales</taxon>
        <taxon>Rhodocyclaceae</taxon>
        <taxon>Candidatus Dactylopiibacterium</taxon>
    </lineage>
</organism>
<dbReference type="EMBL" id="MDUX01000016">
    <property type="protein sequence ID" value="KAF7599675.1"/>
    <property type="molecule type" value="Genomic_DNA"/>
</dbReference>
<accession>A0A272ETY3</accession>
<dbReference type="PANTHER" id="PTHR21294:SF8">
    <property type="entry name" value="ELECTRON TRANSFER FLAVOPROTEIN SUBUNIT BETA"/>
    <property type="match status" value="1"/>
</dbReference>
<keyword evidence="3" id="KW-0249">Electron transport</keyword>
<dbReference type="Proteomes" id="UP000623509">
    <property type="component" value="Unassembled WGS sequence"/>
</dbReference>
<reference evidence="6 9" key="1">
    <citation type="submission" date="2016-08" db="EMBL/GenBank/DDBJ databases">
        <title>Candidatus Dactylopiibacterium carminicum genome sequence.</title>
        <authorList>
            <person name="Ramirez-Puebla S.T."/>
            <person name="Ormeno-Orrillo E."/>
            <person name="Vera-Ponce De Leon A."/>
            <person name="Luis L."/>
            <person name="Sanchez-Flores A."/>
            <person name="Monica R."/>
            <person name="Martinez-Romero E."/>
        </authorList>
    </citation>
    <scope>NUCLEOTIDE SEQUENCE [LARGE SCALE GENOMIC DNA]</scope>
    <source>
        <strain evidence="6">END1</strain>
    </source>
</reference>
<feature type="domain" description="Electron transfer flavoprotein alpha/beta-subunit N-terminal" evidence="5">
    <location>
        <begin position="23"/>
        <end position="208"/>
    </location>
</feature>
<proteinExistence type="inferred from homology"/>